<dbReference type="PANTHER" id="PTHR43800">
    <property type="entry name" value="PEPTIDYL-LYSINE N-ACETYLTRANSFERASE YJAB"/>
    <property type="match status" value="1"/>
</dbReference>
<dbReference type="Gene3D" id="3.40.630.30">
    <property type="match status" value="1"/>
</dbReference>
<dbReference type="PANTHER" id="PTHR43800:SF1">
    <property type="entry name" value="PEPTIDYL-LYSINE N-ACETYLTRANSFERASE YJAB"/>
    <property type="match status" value="1"/>
</dbReference>
<dbReference type="Pfam" id="PF13508">
    <property type="entry name" value="Acetyltransf_7"/>
    <property type="match status" value="1"/>
</dbReference>
<dbReference type="Proteomes" id="UP000680638">
    <property type="component" value="Unassembled WGS sequence"/>
</dbReference>
<dbReference type="InterPro" id="IPR000182">
    <property type="entry name" value="GNAT_dom"/>
</dbReference>
<accession>A0ABQ4M118</accession>
<dbReference type="EMBL" id="BORW01000028">
    <property type="protein sequence ID" value="GIO69232.1"/>
    <property type="molecule type" value="Genomic_DNA"/>
</dbReference>
<evidence type="ECO:0000256" key="2">
    <source>
        <dbReference type="ARBA" id="ARBA00023315"/>
    </source>
</evidence>
<evidence type="ECO:0000313" key="5">
    <source>
        <dbReference type="Proteomes" id="UP000680638"/>
    </source>
</evidence>
<keyword evidence="5" id="KW-1185">Reference proteome</keyword>
<dbReference type="PROSITE" id="PS51186">
    <property type="entry name" value="GNAT"/>
    <property type="match status" value="1"/>
</dbReference>
<protein>
    <submittedName>
        <fullName evidence="4">Acetyltransferase</fullName>
    </submittedName>
</protein>
<evidence type="ECO:0000256" key="1">
    <source>
        <dbReference type="ARBA" id="ARBA00022679"/>
    </source>
</evidence>
<dbReference type="InterPro" id="IPR016181">
    <property type="entry name" value="Acyl_CoA_acyltransferase"/>
</dbReference>
<feature type="domain" description="N-acetyltransferase" evidence="3">
    <location>
        <begin position="1"/>
        <end position="143"/>
    </location>
</feature>
<keyword evidence="2" id="KW-0012">Acyltransferase</keyword>
<evidence type="ECO:0000313" key="4">
    <source>
        <dbReference type="EMBL" id="GIO69232.1"/>
    </source>
</evidence>
<keyword evidence="1" id="KW-0808">Transferase</keyword>
<gene>
    <name evidence="4" type="ORF">J21TS3_40530</name>
</gene>
<reference evidence="4 5" key="1">
    <citation type="submission" date="2021-03" db="EMBL/GenBank/DDBJ databases">
        <title>Antimicrobial resistance genes in bacteria isolated from Japanese honey, and their potential for conferring macrolide and lincosamide resistance in the American foulbrood pathogen Paenibacillus larvae.</title>
        <authorList>
            <person name="Okamoto M."/>
            <person name="Kumagai M."/>
            <person name="Kanamori H."/>
            <person name="Takamatsu D."/>
        </authorList>
    </citation>
    <scope>NUCLEOTIDE SEQUENCE [LARGE SCALE GENOMIC DNA]</scope>
    <source>
        <strain evidence="4 5">J21TS3</strain>
    </source>
</reference>
<proteinExistence type="predicted"/>
<sequence length="146" mass="16810">MQIRLMNEEDMDAVISLWLAASEQAHHFIDGAYWQSKQEDMRSVYLPMAESYVLENEGEIAGFISVVQHLLAALFVHPDHQGKGYGRALMEYVKERVPKLELKVYKDNENAIHFYERQGFSVLEETVDEETGQAEFVMGWQAPEPS</sequence>
<name>A0ABQ4M118_9BACL</name>
<dbReference type="SUPFAM" id="SSF55729">
    <property type="entry name" value="Acyl-CoA N-acyltransferases (Nat)"/>
    <property type="match status" value="1"/>
</dbReference>
<dbReference type="CDD" id="cd04301">
    <property type="entry name" value="NAT_SF"/>
    <property type="match status" value="1"/>
</dbReference>
<dbReference type="NCBIfam" id="NF007853">
    <property type="entry name" value="PRK10562.1"/>
    <property type="match status" value="1"/>
</dbReference>
<organism evidence="4 5">
    <name type="scientific">Paenibacillus cookii</name>
    <dbReference type="NCBI Taxonomy" id="157839"/>
    <lineage>
        <taxon>Bacteria</taxon>
        <taxon>Bacillati</taxon>
        <taxon>Bacillota</taxon>
        <taxon>Bacilli</taxon>
        <taxon>Bacillales</taxon>
        <taxon>Paenibacillaceae</taxon>
        <taxon>Paenibacillus</taxon>
    </lineage>
</organism>
<comment type="caution">
    <text evidence="4">The sequence shown here is derived from an EMBL/GenBank/DDBJ whole genome shotgun (WGS) entry which is preliminary data.</text>
</comment>
<evidence type="ECO:0000259" key="3">
    <source>
        <dbReference type="PROSITE" id="PS51186"/>
    </source>
</evidence>